<sequence length="526" mass="60712">MYLVKKLKFSNKAFFTSIPNAHFHHKKITEKIISILINTHSGDYDNAINTAAELYAEKSYNTDDSLLTLPKVSTSHKTPPTPLEWLVHILAGDAQGLKGEWEEAMKEFNIAMTLKSCLKDNCFMESLYYRIANAQIEISKRVSELDTSLEHLLRSKQMASTGLVHYNNSQILNHLKGSSLLLLKEYKSALNCFSESVLNSTENAREHMFYDSRWILVKSMIGMGLALHSLNDYPKALEAYRRGLKLIEQTRDYNNFNNYKQNSTEHIMREFGNINHGENLINKALDWCWWTRPGILKELHLQKLETITLYNMQILKYYELFNQKTPQNNHRSSNNNILSGSSLSSSSIFESKITTKPRIPVDPKSILTPTHLSKLLHLAGYYHLFKNNDYHAAYKKFLHAQFQDASILEGWLARRDILDSRYLLKGDSSIINQNNDFYNDDIDINGSEVEYEDLCITEEEDKRMIEHELLTDASSAQSSTRFAMINDVIMKMMREEWGGNFERKQGVKERMVESFVENIAGVDLIT</sequence>
<dbReference type="AlphaFoldDB" id="A0A9N9F4K0"/>
<reference evidence="2" key="1">
    <citation type="submission" date="2021-06" db="EMBL/GenBank/DDBJ databases">
        <authorList>
            <person name="Kallberg Y."/>
            <person name="Tangrot J."/>
            <person name="Rosling A."/>
        </authorList>
    </citation>
    <scope>NUCLEOTIDE SEQUENCE</scope>
    <source>
        <strain evidence="2">FL130A</strain>
    </source>
</reference>
<feature type="repeat" description="TPR" evidence="1">
    <location>
        <begin position="217"/>
        <end position="250"/>
    </location>
</feature>
<dbReference type="SMART" id="SM00028">
    <property type="entry name" value="TPR"/>
    <property type="match status" value="3"/>
</dbReference>
<dbReference type="InterPro" id="IPR019734">
    <property type="entry name" value="TPR_rpt"/>
</dbReference>
<keyword evidence="1" id="KW-0802">TPR repeat</keyword>
<gene>
    <name evidence="2" type="ORF">ALEPTO_LOCUS3894</name>
</gene>
<dbReference type="OrthoDB" id="2416021at2759"/>
<accession>A0A9N9F4K0</accession>
<dbReference type="SUPFAM" id="SSF48452">
    <property type="entry name" value="TPR-like"/>
    <property type="match status" value="1"/>
</dbReference>
<proteinExistence type="predicted"/>
<dbReference type="Gene3D" id="1.25.40.10">
    <property type="entry name" value="Tetratricopeptide repeat domain"/>
    <property type="match status" value="1"/>
</dbReference>
<evidence type="ECO:0000313" key="2">
    <source>
        <dbReference type="EMBL" id="CAG8509400.1"/>
    </source>
</evidence>
<evidence type="ECO:0000256" key="1">
    <source>
        <dbReference type="PROSITE-ProRule" id="PRU00339"/>
    </source>
</evidence>
<comment type="caution">
    <text evidence="2">The sequence shown here is derived from an EMBL/GenBank/DDBJ whole genome shotgun (WGS) entry which is preliminary data.</text>
</comment>
<keyword evidence="3" id="KW-1185">Reference proteome</keyword>
<name>A0A9N9F4K0_9GLOM</name>
<dbReference type="InterPro" id="IPR011990">
    <property type="entry name" value="TPR-like_helical_dom_sf"/>
</dbReference>
<dbReference type="EMBL" id="CAJVPS010000791">
    <property type="protein sequence ID" value="CAG8509400.1"/>
    <property type="molecule type" value="Genomic_DNA"/>
</dbReference>
<evidence type="ECO:0000313" key="3">
    <source>
        <dbReference type="Proteomes" id="UP000789508"/>
    </source>
</evidence>
<dbReference type="Proteomes" id="UP000789508">
    <property type="component" value="Unassembled WGS sequence"/>
</dbReference>
<dbReference type="PROSITE" id="PS50005">
    <property type="entry name" value="TPR"/>
    <property type="match status" value="1"/>
</dbReference>
<protein>
    <submittedName>
        <fullName evidence="2">160_t:CDS:1</fullName>
    </submittedName>
</protein>
<organism evidence="2 3">
    <name type="scientific">Ambispora leptoticha</name>
    <dbReference type="NCBI Taxonomy" id="144679"/>
    <lineage>
        <taxon>Eukaryota</taxon>
        <taxon>Fungi</taxon>
        <taxon>Fungi incertae sedis</taxon>
        <taxon>Mucoromycota</taxon>
        <taxon>Glomeromycotina</taxon>
        <taxon>Glomeromycetes</taxon>
        <taxon>Archaeosporales</taxon>
        <taxon>Ambisporaceae</taxon>
        <taxon>Ambispora</taxon>
    </lineage>
</organism>